<dbReference type="Gene3D" id="3.40.50.12390">
    <property type="match status" value="2"/>
</dbReference>
<feature type="compositionally biased region" description="Gly residues" evidence="5">
    <location>
        <begin position="1596"/>
        <end position="1620"/>
    </location>
</feature>
<feature type="region of interest" description="Disordered" evidence="5">
    <location>
        <begin position="1578"/>
        <end position="1668"/>
    </location>
</feature>
<dbReference type="PANTHER" id="PTHR12341:SF7">
    <property type="entry name" value="5'-3' EXORIBONUCLEASE 1"/>
    <property type="match status" value="1"/>
</dbReference>
<feature type="region of interest" description="Disordered" evidence="5">
    <location>
        <begin position="1245"/>
        <end position="1286"/>
    </location>
</feature>
<feature type="domain" description="5'-3' exoribonuclease 1 SH3-like" evidence="8">
    <location>
        <begin position="1165"/>
        <end position="1229"/>
    </location>
</feature>
<feature type="compositionally biased region" description="Polar residues" evidence="5">
    <location>
        <begin position="1307"/>
        <end position="1318"/>
    </location>
</feature>
<evidence type="ECO:0000313" key="12">
    <source>
        <dbReference type="Proteomes" id="UP000355283"/>
    </source>
</evidence>
<evidence type="ECO:0000256" key="3">
    <source>
        <dbReference type="ARBA" id="ARBA00022839"/>
    </source>
</evidence>
<feature type="domain" description="Xrn1 N-terminal" evidence="6">
    <location>
        <begin position="1"/>
        <end position="228"/>
    </location>
</feature>
<keyword evidence="1" id="KW-0540">Nuclease</keyword>
<dbReference type="Pfam" id="PF17846">
    <property type="entry name" value="XRN_M"/>
    <property type="match status" value="1"/>
</dbReference>
<dbReference type="Pfam" id="PF18334">
    <property type="entry name" value="XRN1_D2_D3"/>
    <property type="match status" value="1"/>
</dbReference>
<evidence type="ECO:0000256" key="2">
    <source>
        <dbReference type="ARBA" id="ARBA00022801"/>
    </source>
</evidence>
<organism evidence="11 12">
    <name type="scientific">Nannochloropsis salina CCMP1776</name>
    <dbReference type="NCBI Taxonomy" id="1027361"/>
    <lineage>
        <taxon>Eukaryota</taxon>
        <taxon>Sar</taxon>
        <taxon>Stramenopiles</taxon>
        <taxon>Ochrophyta</taxon>
        <taxon>Eustigmatophyceae</taxon>
        <taxon>Eustigmatales</taxon>
        <taxon>Monodopsidaceae</taxon>
        <taxon>Microchloropsis</taxon>
        <taxon>Microchloropsis salina</taxon>
    </lineage>
</organism>
<dbReference type="InterPro" id="IPR047007">
    <property type="entry name" value="XRN1_D1_sf"/>
</dbReference>
<accession>A0A4D9D2B3</accession>
<evidence type="ECO:0000256" key="4">
    <source>
        <dbReference type="ARBA" id="ARBA00038299"/>
    </source>
</evidence>
<dbReference type="PANTHER" id="PTHR12341">
    <property type="entry name" value="5'-&gt;3' EXORIBONUCLEASE"/>
    <property type="match status" value="1"/>
</dbReference>
<keyword evidence="12" id="KW-1185">Reference proteome</keyword>
<keyword evidence="3" id="KW-0269">Exonuclease</keyword>
<evidence type="ECO:0000259" key="7">
    <source>
        <dbReference type="Pfam" id="PF17846"/>
    </source>
</evidence>
<feature type="compositionally biased region" description="Polar residues" evidence="5">
    <location>
        <begin position="1636"/>
        <end position="1645"/>
    </location>
</feature>
<dbReference type="Gene3D" id="1.25.40.1050">
    <property type="match status" value="1"/>
</dbReference>
<dbReference type="InterPro" id="IPR041385">
    <property type="entry name" value="SH3_12"/>
</dbReference>
<dbReference type="Gene3D" id="2.170.260.40">
    <property type="match status" value="1"/>
</dbReference>
<dbReference type="InterPro" id="IPR041106">
    <property type="entry name" value="XRN1_D2_D3"/>
</dbReference>
<dbReference type="InterPro" id="IPR047008">
    <property type="entry name" value="XRN1_SH3_sf"/>
</dbReference>
<dbReference type="Gene3D" id="2.30.30.750">
    <property type="match status" value="1"/>
</dbReference>
<feature type="compositionally biased region" description="Basic and acidic residues" evidence="5">
    <location>
        <begin position="1271"/>
        <end position="1282"/>
    </location>
</feature>
<dbReference type="Pfam" id="PF03159">
    <property type="entry name" value="XRN_N"/>
    <property type="match status" value="1"/>
</dbReference>
<dbReference type="Pfam" id="PF18129">
    <property type="entry name" value="SH3_12"/>
    <property type="match status" value="1"/>
</dbReference>
<feature type="domain" description="5'-3' exoribonuclease 1 D1" evidence="9">
    <location>
        <begin position="694"/>
        <end position="878"/>
    </location>
</feature>
<dbReference type="InterPro" id="IPR027073">
    <property type="entry name" value="5_3_exoribonuclease"/>
</dbReference>
<comment type="caution">
    <text evidence="11">The sequence shown here is derived from an EMBL/GenBank/DDBJ whole genome shotgun (WGS) entry which is preliminary data.</text>
</comment>
<dbReference type="OrthoDB" id="372487at2759"/>
<keyword evidence="2" id="KW-0378">Hydrolase</keyword>
<feature type="region of interest" description="Disordered" evidence="5">
    <location>
        <begin position="1500"/>
        <end position="1536"/>
    </location>
</feature>
<proteinExistence type="inferred from homology"/>
<sequence length="1668" mass="182029">MGVPKFYRWLSERYVSVNQVISDLSLLPEFDNLYLDMNGIIHACTHPNDQEVCQGLSQEEMMKNIWNYVDRIVTQIVKPQKLLYVAVDGVAPRAKMNQQRSRRFRAAKDAAEAREEAGKRGVSVDEATVFDSNCITPGTEFMAVVDAHLQYFIQKKMREDPLWRRLTIIYSGHAIPGEGEHKIMQYMRDLKASPSYQANVRHCMYGQDADLIMLALATHEPHFTLLREVIDFGRGRAGPGGSSANTVIKQTKEASFQLLHLSILREYLEFEFLRDVPEEEREVHLERIVDDFVFLTFLVGNDFLPHLPSLDISEHAFDKLFELYGEQYRTWEGQGYLTNRGEIDIEHLQAFLDAIGAMEDDILKAREEDVADFNARRRRTQKKFGVRGAEVPSEEALAEIEAEAQSKYEMAMAVAVKRGEISKERARVLLGFAPIPVDKEGSGPDGGGSKKGKAEQALSVAEPVKKNFRGRYYFEKLGVLDPECSPVVQDLCKRYAEGLAWCLAYYVKGCVSWKWFFPYHYGPLISDVKNLAGAVGSLKFELGEPFLPFEQLLSCLPAASAKFLPRRYQFLMTNPTSPIVDFYPEEFKVDMNGKHNPWEGVVLIPFIVETRLREAIKKYCPESSLTSDEKKRNSFGKILTFRHSPALSLTVPSCNPALFPDLTNSQTTVTPSSYSPASLTSFAPCLVPGTVIPLPGFPSLKVLPIQEVEIKALKVNVNGSDSRYRTICLSLPVTSLPAIETLAPEIVGRPVYVNWPMMHEARITAVTNGKMEYRLEGAIGGGEPTTVSRELTPEEQTAWDVLIEKEQKAYLNGRGTVGQGGVDLGKVDMTLKVRALQGLERCPATGATKKVFGTHEADVPIQLAMWSVPTADPRFIEQGPVPLLDRLPLGAEVVVLEEGKLKGMTGKVVGYNKGGQEQVKVELACGEPDRPIGLLARKAFGNKFFDAGEVIRALNIDGRVLGKVTGSCFVNPGKHDLGLNLKVRSKWVLPDYVRRKAVAGAGSGKAWAAAVDVVRIVGSAETGEEGDTEPGGVPWEYSEKAVLLLRAYMDAFPRLFEELRRRPNEVNYEGQRLFGAKCAAELEKIRSWLATQVTANMPRVPLTTQVLSREAIRAIERSADELQAKAKKAGAKYVKVVAVELSPEKVHCALSHKPSDVARRLAGKPELGDRVVNLTGLGVPFGLRGTVVALHTQSACVEVLFDQEFIGGTSLQGTCSPYRGKFLPWSALLKTTAAGGTLDTKREQAVHEGGDQAMGGTVRGKSGGGRQPQQQKERTGKKEIEKGGITPIPVKILTREQQFPQQAPQQGRKSQQAPSAGSVSALCPPMSTGSNQMGRDLLASLTGKEKGMATGVGDASRPNAAMAVRSGKRVDPRNTMEVAVRVHTSKPVVSLPLVETGRDKEEGGGDGRRAGAKDSFGRHSKAQGPDGTIGFQRRRSREAAGTIAERIQEEEAKAKQDDMARVMGLLSLQKEGGDLQQEPLVTSKSSEVGEATNNLKSILNLTGGEKGSSSSNPPTAPNSVEVHHQQPPPAYPYPAGPGFLGPNGFYPTPPPPGYYFPPPMPGTSMSSMMPHHLVAHPQSTVIPRRPRERRSLNAEGTGGGESLKAGGNGGTSSDGGGVTNGRGVISKGSFIMPSQVLRTGNSSKKGISGENVATAAAEKTGVTSDTNS</sequence>
<evidence type="ECO:0000313" key="11">
    <source>
        <dbReference type="EMBL" id="TFJ85570.1"/>
    </source>
</evidence>
<gene>
    <name evidence="11" type="ORF">NSK_003079</name>
</gene>
<name>A0A4D9D2B3_9STRA</name>
<evidence type="ECO:0000259" key="9">
    <source>
        <dbReference type="Pfam" id="PF18332"/>
    </source>
</evidence>
<feature type="region of interest" description="Disordered" evidence="5">
    <location>
        <begin position="1298"/>
        <end position="1324"/>
    </location>
</feature>
<feature type="compositionally biased region" description="Basic and acidic residues" evidence="5">
    <location>
        <begin position="1396"/>
        <end position="1417"/>
    </location>
</feature>
<evidence type="ECO:0000256" key="5">
    <source>
        <dbReference type="SAM" id="MobiDB-lite"/>
    </source>
</evidence>
<dbReference type="GO" id="GO:0004534">
    <property type="term" value="F:5'-3' RNA exonuclease activity"/>
    <property type="evidence" value="ECO:0007669"/>
    <property type="project" value="TreeGrafter"/>
</dbReference>
<dbReference type="GO" id="GO:0000956">
    <property type="term" value="P:nuclear-transcribed mRNA catabolic process"/>
    <property type="evidence" value="ECO:0007669"/>
    <property type="project" value="TreeGrafter"/>
</dbReference>
<dbReference type="CDD" id="cd18673">
    <property type="entry name" value="PIN_XRN1-2-like"/>
    <property type="match status" value="1"/>
</dbReference>
<dbReference type="InterPro" id="IPR041412">
    <property type="entry name" value="Xrn1_helical"/>
</dbReference>
<evidence type="ECO:0000259" key="8">
    <source>
        <dbReference type="Pfam" id="PF18129"/>
    </source>
</evidence>
<dbReference type="Pfam" id="PF18332">
    <property type="entry name" value="XRN1_D1"/>
    <property type="match status" value="1"/>
</dbReference>
<dbReference type="InterPro" id="IPR040992">
    <property type="entry name" value="XRN1_D1"/>
</dbReference>
<evidence type="ECO:0000259" key="6">
    <source>
        <dbReference type="Pfam" id="PF03159"/>
    </source>
</evidence>
<dbReference type="EMBL" id="SDOX01000011">
    <property type="protein sequence ID" value="TFJ85570.1"/>
    <property type="molecule type" value="Genomic_DNA"/>
</dbReference>
<dbReference type="GO" id="GO:0005634">
    <property type="term" value="C:nucleus"/>
    <property type="evidence" value="ECO:0007669"/>
    <property type="project" value="TreeGrafter"/>
</dbReference>
<comment type="similarity">
    <text evidence="4">Belongs to the 5'-3' exonuclease family.</text>
</comment>
<reference evidence="11 12" key="1">
    <citation type="submission" date="2019-01" db="EMBL/GenBank/DDBJ databases">
        <title>Nuclear Genome Assembly of the Microalgal Biofuel strain Nannochloropsis salina CCMP1776.</title>
        <authorList>
            <person name="Hovde B."/>
        </authorList>
    </citation>
    <scope>NUCLEOTIDE SEQUENCE [LARGE SCALE GENOMIC DNA]</scope>
    <source>
        <strain evidence="11 12">CCMP1776</strain>
    </source>
</reference>
<evidence type="ECO:0000259" key="10">
    <source>
        <dbReference type="Pfam" id="PF18334"/>
    </source>
</evidence>
<dbReference type="GO" id="GO:0003723">
    <property type="term" value="F:RNA binding"/>
    <property type="evidence" value="ECO:0007669"/>
    <property type="project" value="TreeGrafter"/>
</dbReference>
<evidence type="ECO:0000256" key="1">
    <source>
        <dbReference type="ARBA" id="ARBA00022722"/>
    </source>
</evidence>
<protein>
    <submittedName>
        <fullName evidence="11">Uncharacterized protein</fullName>
    </submittedName>
</protein>
<dbReference type="InterPro" id="IPR004859">
    <property type="entry name" value="Xrn1_N"/>
</dbReference>
<feature type="compositionally biased region" description="Low complexity" evidence="5">
    <location>
        <begin position="1508"/>
        <end position="1519"/>
    </location>
</feature>
<feature type="domain" description="Exoribonuclease Xrn1 D2/D3" evidence="10">
    <location>
        <begin position="1034"/>
        <end position="1135"/>
    </location>
</feature>
<feature type="domain" description="Xrn1 helical" evidence="7">
    <location>
        <begin position="284"/>
        <end position="636"/>
    </location>
</feature>
<feature type="compositionally biased region" description="Pro residues" evidence="5">
    <location>
        <begin position="1526"/>
        <end position="1535"/>
    </location>
</feature>
<feature type="region of interest" description="Disordered" evidence="5">
    <location>
        <begin position="1395"/>
        <end position="1439"/>
    </location>
</feature>
<feature type="compositionally biased region" description="Gly residues" evidence="5">
    <location>
        <begin position="1257"/>
        <end position="1266"/>
    </location>
</feature>
<dbReference type="Proteomes" id="UP000355283">
    <property type="component" value="Unassembled WGS sequence"/>
</dbReference>